<keyword evidence="5" id="KW-0472">Membrane</keyword>
<dbReference type="AlphaFoldDB" id="A0A6A0GWN3"/>
<evidence type="ECO:0000256" key="1">
    <source>
        <dbReference type="ARBA" id="ARBA00004236"/>
    </source>
</evidence>
<feature type="region of interest" description="Disordered" evidence="9">
    <location>
        <begin position="305"/>
        <end position="373"/>
    </location>
</feature>
<sequence length="473" mass="51605">MTRFACGAAELLRTGPRKVNGVEKGEPDFGGPITNVTVALGREAKLSCVVDNLASYKNVLAVRMWRVLTPRVGYGQVGWMRADTQTILSLHNAVVTHNTRISVTHEEPHTWNLHIRQVKESDRGCYMCQINTATMKKNLGCIDVHVPPNIVDEESSGDVTVVDGGSVTLVCSARGYPAPRITWRREDGEQIVLRRGKKDRVKVPIVDGPSLNLTRVNRRQMGAYQCIANNDVPPAVVKRIVVNVECKSMKHSVSETRSPLQQYRTSATLVIRQLQEEDYATYTCAARNSLSTAEGQIRTYKIDVHTPAPGASHGDTEHRRGGGLDDGGGSSGGLGRLGHGRMIDGGEGRGNGRQTSDRLNNRPGYSLHPPLEVPRVPPHDPAPGGVAPNHRPEFHFFDDSAASAPDADACTAALPCVLALKYFLPGLPVPFRKLFEIAIIGENSSANQGPEAGVQTFFVEETYEDLADDEYFK</sequence>
<evidence type="ECO:0000256" key="8">
    <source>
        <dbReference type="ARBA" id="ARBA00023319"/>
    </source>
</evidence>
<evidence type="ECO:0000256" key="7">
    <source>
        <dbReference type="ARBA" id="ARBA00023180"/>
    </source>
</evidence>
<dbReference type="InterPro" id="IPR003598">
    <property type="entry name" value="Ig_sub2"/>
</dbReference>
<keyword evidence="6" id="KW-1015">Disulfide bond</keyword>
<accession>A0A6A0GWN3</accession>
<comment type="subcellular location">
    <subcellularLocation>
        <location evidence="1">Cell membrane</location>
    </subcellularLocation>
</comment>
<dbReference type="PANTHER" id="PTHR12231:SF105">
    <property type="entry name" value="LACHESIN-LIKE PROTEIN"/>
    <property type="match status" value="1"/>
</dbReference>
<dbReference type="InterPro" id="IPR003599">
    <property type="entry name" value="Ig_sub"/>
</dbReference>
<keyword evidence="7" id="KW-0325">Glycoprotein</keyword>
<dbReference type="FunFam" id="2.60.40.10:FF:000328">
    <property type="entry name" value="CLUMA_CG000981, isoform A"/>
    <property type="match status" value="1"/>
</dbReference>
<reference evidence="11" key="2">
    <citation type="journal article" date="2018" name="Environ. Sci. Technol.">
        <title>The Toxicogenome of Hyalella azteca: A Model for Sediment Ecotoxicology and Evolutionary Toxicology.</title>
        <authorList>
            <person name="Poynton H.C."/>
            <person name="Hasenbein S."/>
            <person name="Benoit J.B."/>
            <person name="Sepulveda M.S."/>
            <person name="Poelchau M.F."/>
            <person name="Hughes D.S.T."/>
            <person name="Murali S.C."/>
            <person name="Chen S."/>
            <person name="Glastad K.M."/>
            <person name="Goodisman M.A.D."/>
            <person name="Werren J.H."/>
            <person name="Vineis J.H."/>
            <person name="Bowen J.L."/>
            <person name="Friedrich M."/>
            <person name="Jones J."/>
            <person name="Robertson H.M."/>
            <person name="Feyereisen R."/>
            <person name="Mechler-Hickson A."/>
            <person name="Mathers N."/>
            <person name="Lee C.E."/>
            <person name="Colbourne J.K."/>
            <person name="Biales A."/>
            <person name="Johnston J.S."/>
            <person name="Wellborn G.A."/>
            <person name="Rosendale A.J."/>
            <person name="Cridge A.G."/>
            <person name="Munoz-Torres M.C."/>
            <person name="Bain P.A."/>
            <person name="Manny A.R."/>
            <person name="Major K.M."/>
            <person name="Lambert F.N."/>
            <person name="Vulpe C.D."/>
            <person name="Tuck P."/>
            <person name="Blalock B.J."/>
            <person name="Lin Y.Y."/>
            <person name="Smith M.E."/>
            <person name="Ochoa-Acuna H."/>
            <person name="Chen M.M."/>
            <person name="Childers C.P."/>
            <person name="Qu J."/>
            <person name="Dugan S."/>
            <person name="Lee S.L."/>
            <person name="Chao H."/>
            <person name="Dinh H."/>
            <person name="Han Y."/>
            <person name="Doddapaneni H."/>
            <person name="Worley K.C."/>
            <person name="Muzny D.M."/>
            <person name="Gibbs R.A."/>
            <person name="Richards S."/>
        </authorList>
    </citation>
    <scope>NUCLEOTIDE SEQUENCE</scope>
    <source>
        <strain evidence="11">HAZT.00-mixed</strain>
        <tissue evidence="11">Whole organism</tissue>
    </source>
</reference>
<keyword evidence="2" id="KW-1003">Cell membrane</keyword>
<evidence type="ECO:0000259" key="10">
    <source>
        <dbReference type="PROSITE" id="PS50835"/>
    </source>
</evidence>
<evidence type="ECO:0000256" key="6">
    <source>
        <dbReference type="ARBA" id="ARBA00023157"/>
    </source>
</evidence>
<feature type="compositionally biased region" description="Gly residues" evidence="9">
    <location>
        <begin position="324"/>
        <end position="340"/>
    </location>
</feature>
<organism evidence="11">
    <name type="scientific">Hyalella azteca</name>
    <name type="common">Amphipod</name>
    <dbReference type="NCBI Taxonomy" id="294128"/>
    <lineage>
        <taxon>Eukaryota</taxon>
        <taxon>Metazoa</taxon>
        <taxon>Ecdysozoa</taxon>
        <taxon>Arthropoda</taxon>
        <taxon>Crustacea</taxon>
        <taxon>Multicrustacea</taxon>
        <taxon>Malacostraca</taxon>
        <taxon>Eumalacostraca</taxon>
        <taxon>Peracarida</taxon>
        <taxon>Amphipoda</taxon>
        <taxon>Senticaudata</taxon>
        <taxon>Talitrida</taxon>
        <taxon>Talitroidea</taxon>
        <taxon>Hyalellidae</taxon>
        <taxon>Hyalella</taxon>
    </lineage>
</organism>
<dbReference type="InterPro" id="IPR036179">
    <property type="entry name" value="Ig-like_dom_sf"/>
</dbReference>
<keyword evidence="4" id="KW-0677">Repeat</keyword>
<evidence type="ECO:0000256" key="2">
    <source>
        <dbReference type="ARBA" id="ARBA00022475"/>
    </source>
</evidence>
<evidence type="ECO:0000256" key="9">
    <source>
        <dbReference type="SAM" id="MobiDB-lite"/>
    </source>
</evidence>
<dbReference type="InterPro" id="IPR007110">
    <property type="entry name" value="Ig-like_dom"/>
</dbReference>
<dbReference type="SMART" id="SM00408">
    <property type="entry name" value="IGc2"/>
    <property type="match status" value="2"/>
</dbReference>
<gene>
    <name evidence="11" type="ORF">HAZT_HAZT001509</name>
</gene>
<evidence type="ECO:0000256" key="4">
    <source>
        <dbReference type="ARBA" id="ARBA00022737"/>
    </source>
</evidence>
<dbReference type="PROSITE" id="PS50835">
    <property type="entry name" value="IG_LIKE"/>
    <property type="match status" value="2"/>
</dbReference>
<comment type="caution">
    <text evidence="11">The sequence shown here is derived from an EMBL/GenBank/DDBJ whole genome shotgun (WGS) entry which is preliminary data.</text>
</comment>
<dbReference type="InterPro" id="IPR013783">
    <property type="entry name" value="Ig-like_fold"/>
</dbReference>
<dbReference type="SMART" id="SM00409">
    <property type="entry name" value="IG"/>
    <property type="match status" value="2"/>
</dbReference>
<evidence type="ECO:0000313" key="11">
    <source>
        <dbReference type="EMBL" id="KAA0191247.1"/>
    </source>
</evidence>
<proteinExistence type="predicted"/>
<dbReference type="Pfam" id="PF13927">
    <property type="entry name" value="Ig_3"/>
    <property type="match status" value="1"/>
</dbReference>
<protein>
    <recommendedName>
        <fullName evidence="10">Ig-like domain-containing protein</fullName>
    </recommendedName>
</protein>
<dbReference type="SUPFAM" id="SSF48726">
    <property type="entry name" value="Immunoglobulin"/>
    <property type="match status" value="2"/>
</dbReference>
<dbReference type="Pfam" id="PF00047">
    <property type="entry name" value="ig"/>
    <property type="match status" value="1"/>
</dbReference>
<dbReference type="InterPro" id="IPR051170">
    <property type="entry name" value="Neural/epithelial_adhesion"/>
</dbReference>
<dbReference type="Proteomes" id="UP000711488">
    <property type="component" value="Unassembled WGS sequence"/>
</dbReference>
<feature type="domain" description="Ig-like" evidence="10">
    <location>
        <begin position="27"/>
        <end position="140"/>
    </location>
</feature>
<dbReference type="GO" id="GO:0005886">
    <property type="term" value="C:plasma membrane"/>
    <property type="evidence" value="ECO:0007669"/>
    <property type="project" value="UniProtKB-SubCell"/>
</dbReference>
<feature type="domain" description="Ig-like" evidence="10">
    <location>
        <begin position="148"/>
        <end position="303"/>
    </location>
</feature>
<keyword evidence="3" id="KW-0732">Signal</keyword>
<name>A0A6A0GWN3_HYAAZ</name>
<dbReference type="PANTHER" id="PTHR12231">
    <property type="entry name" value="CTX-RELATED TYPE I TRANSMEMBRANE PROTEIN"/>
    <property type="match status" value="1"/>
</dbReference>
<dbReference type="Gene3D" id="2.60.40.10">
    <property type="entry name" value="Immunoglobulins"/>
    <property type="match status" value="3"/>
</dbReference>
<dbReference type="OrthoDB" id="10012075at2759"/>
<dbReference type="GO" id="GO:0043005">
    <property type="term" value="C:neuron projection"/>
    <property type="evidence" value="ECO:0007669"/>
    <property type="project" value="TreeGrafter"/>
</dbReference>
<keyword evidence="8" id="KW-0393">Immunoglobulin domain</keyword>
<reference evidence="11" key="1">
    <citation type="submission" date="2014-08" db="EMBL/GenBank/DDBJ databases">
        <authorList>
            <person name="Murali S."/>
            <person name="Richards S."/>
            <person name="Bandaranaike D."/>
            <person name="Bellair M."/>
            <person name="Blankenburg K."/>
            <person name="Chao H."/>
            <person name="Dinh H."/>
            <person name="Doddapaneni H."/>
            <person name="Dugan-Rocha S."/>
            <person name="Elkadiri S."/>
            <person name="Gnanaolivu R."/>
            <person name="Hughes D."/>
            <person name="Lee S."/>
            <person name="Li M."/>
            <person name="Ming W."/>
            <person name="Munidasa M."/>
            <person name="Muniz J."/>
            <person name="Nguyen L."/>
            <person name="Osuji N."/>
            <person name="Pu L.-L."/>
            <person name="Puazo M."/>
            <person name="Skinner E."/>
            <person name="Qu C."/>
            <person name="Quiroz J."/>
            <person name="Raj R."/>
            <person name="Weissenberger G."/>
            <person name="Xin Y."/>
            <person name="Zou X."/>
            <person name="Han Y."/>
            <person name="Worley K."/>
            <person name="Muzny D."/>
            <person name="Gibbs R."/>
        </authorList>
    </citation>
    <scope>NUCLEOTIDE SEQUENCE</scope>
    <source>
        <strain evidence="11">HAZT.00-mixed</strain>
        <tissue evidence="11">Whole organism</tissue>
    </source>
</reference>
<dbReference type="InterPro" id="IPR013151">
    <property type="entry name" value="Immunoglobulin_dom"/>
</dbReference>
<reference evidence="11" key="3">
    <citation type="submission" date="2019-06" db="EMBL/GenBank/DDBJ databases">
        <authorList>
            <person name="Poynton C."/>
            <person name="Hasenbein S."/>
            <person name="Benoit J.B."/>
            <person name="Sepulveda M.S."/>
            <person name="Poelchau M.F."/>
            <person name="Murali S.C."/>
            <person name="Chen S."/>
            <person name="Glastad K.M."/>
            <person name="Werren J.H."/>
            <person name="Vineis J.H."/>
            <person name="Bowen J.L."/>
            <person name="Friedrich M."/>
            <person name="Jones J."/>
            <person name="Robertson H.M."/>
            <person name="Feyereisen R."/>
            <person name="Mechler-Hickson A."/>
            <person name="Mathers N."/>
            <person name="Lee C.E."/>
            <person name="Colbourne J.K."/>
            <person name="Biales A."/>
            <person name="Johnston J.S."/>
            <person name="Wellborn G.A."/>
            <person name="Rosendale A.J."/>
            <person name="Cridge A.G."/>
            <person name="Munoz-Torres M.C."/>
            <person name="Bain P.A."/>
            <person name="Manny A.R."/>
            <person name="Major K.M."/>
            <person name="Lambert F.N."/>
            <person name="Vulpe C.D."/>
            <person name="Tuck P."/>
            <person name="Blalock B.J."/>
            <person name="Lin Y.-Y."/>
            <person name="Smith M.E."/>
            <person name="Ochoa-Acuna H."/>
            <person name="Chen M.-J.M."/>
            <person name="Childers C.P."/>
            <person name="Qu J."/>
            <person name="Dugan S."/>
            <person name="Lee S.L."/>
            <person name="Chao H."/>
            <person name="Dinh H."/>
            <person name="Han Y."/>
            <person name="Doddapaneni H."/>
            <person name="Worley K.C."/>
            <person name="Muzny D.M."/>
            <person name="Gibbs R.A."/>
            <person name="Richards S."/>
        </authorList>
    </citation>
    <scope>NUCLEOTIDE SEQUENCE</scope>
    <source>
        <strain evidence="11">HAZT.00-mixed</strain>
        <tissue evidence="11">Whole organism</tissue>
    </source>
</reference>
<evidence type="ECO:0000256" key="5">
    <source>
        <dbReference type="ARBA" id="ARBA00023136"/>
    </source>
</evidence>
<dbReference type="EMBL" id="JQDR03012444">
    <property type="protein sequence ID" value="KAA0191247.1"/>
    <property type="molecule type" value="Genomic_DNA"/>
</dbReference>
<feature type="compositionally biased region" description="Basic and acidic residues" evidence="9">
    <location>
        <begin position="314"/>
        <end position="323"/>
    </location>
</feature>
<evidence type="ECO:0000256" key="3">
    <source>
        <dbReference type="ARBA" id="ARBA00022729"/>
    </source>
</evidence>
<feature type="non-terminal residue" evidence="11">
    <location>
        <position position="473"/>
    </location>
</feature>